<dbReference type="AlphaFoldDB" id="A0A0M3I8K8"/>
<protein>
    <submittedName>
        <fullName evidence="3">NR LBD domain-containing protein</fullName>
    </submittedName>
</protein>
<dbReference type="WBParaSite" id="ALUE_0001369401-mRNA-1">
    <property type="protein sequence ID" value="ALUE_0001369401-mRNA-1"/>
    <property type="gene ID" value="ALUE_0001369401"/>
</dbReference>
<name>A0A0M3I8K8_ASCLU</name>
<keyword evidence="1" id="KW-0472">Membrane</keyword>
<feature type="transmembrane region" description="Helical" evidence="1">
    <location>
        <begin position="54"/>
        <end position="73"/>
    </location>
</feature>
<keyword evidence="2" id="KW-1185">Reference proteome</keyword>
<evidence type="ECO:0000256" key="1">
    <source>
        <dbReference type="SAM" id="Phobius"/>
    </source>
</evidence>
<keyword evidence="1" id="KW-0812">Transmembrane</keyword>
<proteinExistence type="predicted"/>
<sequence length="182" mass="20713">MNGNIKRDTPCSIAMSHFVVTPVAEVPNEVSSPPGPEHAAAATVDPVAEHDSDMVLSFIFCYFFFVLPYRNSVITPMKLFIRWSSKISGIYKECNLRSILSYVCCLYLYVFIISIKNTRLAFLLAKEGEKCSGIEGLINELAGKRMVLEEIIRGFLIEKIFFKLRFLAIFDNAWKNDRLKND</sequence>
<evidence type="ECO:0000313" key="2">
    <source>
        <dbReference type="Proteomes" id="UP000036681"/>
    </source>
</evidence>
<keyword evidence="1" id="KW-1133">Transmembrane helix</keyword>
<reference evidence="3" key="1">
    <citation type="submission" date="2017-02" db="UniProtKB">
        <authorList>
            <consortium name="WormBaseParasite"/>
        </authorList>
    </citation>
    <scope>IDENTIFICATION</scope>
</reference>
<evidence type="ECO:0000313" key="3">
    <source>
        <dbReference type="WBParaSite" id="ALUE_0001369401-mRNA-1"/>
    </source>
</evidence>
<organism evidence="2 3">
    <name type="scientific">Ascaris lumbricoides</name>
    <name type="common">Giant roundworm</name>
    <dbReference type="NCBI Taxonomy" id="6252"/>
    <lineage>
        <taxon>Eukaryota</taxon>
        <taxon>Metazoa</taxon>
        <taxon>Ecdysozoa</taxon>
        <taxon>Nematoda</taxon>
        <taxon>Chromadorea</taxon>
        <taxon>Rhabditida</taxon>
        <taxon>Spirurina</taxon>
        <taxon>Ascaridomorpha</taxon>
        <taxon>Ascaridoidea</taxon>
        <taxon>Ascarididae</taxon>
        <taxon>Ascaris</taxon>
    </lineage>
</organism>
<accession>A0A0M3I8K8</accession>
<feature type="transmembrane region" description="Helical" evidence="1">
    <location>
        <begin position="94"/>
        <end position="115"/>
    </location>
</feature>
<dbReference type="Proteomes" id="UP000036681">
    <property type="component" value="Unplaced"/>
</dbReference>